<sequence>MSESFVGVNVCAVLKNGLAVTGVVESVDPDTQVLTLVNAASEFRGRTRRYPTYQIAGSKVVDIQILSDDASSDDAASTQGAEYAPSYPSEPVEEGNVGHSVTHLGLASYVDPAIISVGATGTRPSQATSDDRAGMVEDHAAHEEPPTVDFSFIAAGNTLPPTTSAHHLSHKAKGKQPMAAACPGQSGMAAPRHRFMGQALASDSEGPMDDSDAPADSFYGDGPSTHERAGHHHQSPRSRPGRDHGSPRHRTPRRTPRQLRPNAWASGDVDQFKDEEFDFQSNLSMFDKKKVFDEIRSNDATDPDTLLVNLNIKPQFAKPAPRNLAPTENVLDPMPASHRGSAYAALDESSADESETEAAELPTSPSPGVPDDAVLSAIVAEPTEPTALANLPPLSGCRSLKSSNCSSGTTAPSQRGRHVSDWPGSRPPVGHLTRNPVSATDLLATMKGANVLELSSRATAMSQSMPPTPANPGAMPGISAVKPRFKAVNGTMVPGVARTQFVELERILATEVVGPSKEQLIENAGRSSAMLCLQILGGSRRIQPGNHNAPPVVLIMAGNNRLGAIGVCGARHLVNHGCEVVFVVASKDRDLDPSVFYQQRLARLAGARLIGRVTALPDQSNSPVDLIVDGLLGATHAFNDIAMATEQQTITQLIQWANENKAPVLALEVPSGHTKTSQATNPDVPNPYEMIVPRWTLCFGAPSAELTSRAMSGELTLADMGVPHALWKRVGVRQWRMPWGADYLVGLEYC</sequence>
<dbReference type="InterPro" id="IPR036652">
    <property type="entry name" value="YjeF_N_dom_sf"/>
</dbReference>
<dbReference type="GO" id="GO:0000932">
    <property type="term" value="C:P-body"/>
    <property type="evidence" value="ECO:0007669"/>
    <property type="project" value="UniProtKB-SubCell"/>
</dbReference>
<evidence type="ECO:0000259" key="7">
    <source>
        <dbReference type="PROSITE" id="PS51512"/>
    </source>
</evidence>
<comment type="subcellular location">
    <subcellularLocation>
        <location evidence="1">Cytoplasm</location>
        <location evidence="1">P-body</location>
    </subcellularLocation>
</comment>
<dbReference type="InterPro" id="IPR019050">
    <property type="entry name" value="FDF_dom"/>
</dbReference>
<dbReference type="Pfam" id="PF09532">
    <property type="entry name" value="FDF"/>
    <property type="match status" value="1"/>
</dbReference>
<reference evidence="8" key="1">
    <citation type="submission" date="2022-07" db="EMBL/GenBank/DDBJ databases">
        <title>Phylogenomic reconstructions and comparative analyses of Kickxellomycotina fungi.</title>
        <authorList>
            <person name="Reynolds N.K."/>
            <person name="Stajich J.E."/>
            <person name="Barry K."/>
            <person name="Grigoriev I.V."/>
            <person name="Crous P."/>
            <person name="Smith M.E."/>
        </authorList>
    </citation>
    <scope>NUCLEOTIDE SEQUENCE</scope>
    <source>
        <strain evidence="8">RSA 567</strain>
    </source>
</reference>
<feature type="region of interest" description="Disordered" evidence="5">
    <location>
        <begin position="161"/>
        <end position="267"/>
    </location>
</feature>
<dbReference type="InterPro" id="IPR025762">
    <property type="entry name" value="DFDF"/>
</dbReference>
<feature type="domain" description="YjeF N-terminal" evidence="6">
    <location>
        <begin position="501"/>
        <end position="728"/>
    </location>
</feature>
<dbReference type="AlphaFoldDB" id="A0A9W8EBK3"/>
<evidence type="ECO:0000256" key="1">
    <source>
        <dbReference type="ARBA" id="ARBA00004201"/>
    </source>
</evidence>
<dbReference type="Pfam" id="PF03853">
    <property type="entry name" value="YjeF_N"/>
    <property type="match status" value="1"/>
</dbReference>
<evidence type="ECO:0000256" key="4">
    <source>
        <dbReference type="ARBA" id="ARBA00022490"/>
    </source>
</evidence>
<protein>
    <recommendedName>
        <fullName evidence="3">Enhancer of mRNA-decapping protein 3</fullName>
    </recommendedName>
</protein>
<name>A0A9W8EBK3_9FUNG</name>
<evidence type="ECO:0000259" key="6">
    <source>
        <dbReference type="PROSITE" id="PS51385"/>
    </source>
</evidence>
<feature type="compositionally biased region" description="Polar residues" evidence="5">
    <location>
        <begin position="400"/>
        <end position="413"/>
    </location>
</feature>
<feature type="region of interest" description="Disordered" evidence="5">
    <location>
        <begin position="71"/>
        <end position="97"/>
    </location>
</feature>
<feature type="domain" description="DFDF" evidence="7">
    <location>
        <begin position="265"/>
        <end position="301"/>
    </location>
</feature>
<feature type="compositionally biased region" description="Basic and acidic residues" evidence="5">
    <location>
        <begin position="129"/>
        <end position="139"/>
    </location>
</feature>
<dbReference type="PANTHER" id="PTHR13612:SF0">
    <property type="entry name" value="ENHANCER OF MRNA-DECAPPING PROTEIN 3"/>
    <property type="match status" value="1"/>
</dbReference>
<dbReference type="Proteomes" id="UP001151582">
    <property type="component" value="Unassembled WGS sequence"/>
</dbReference>
<evidence type="ECO:0000313" key="9">
    <source>
        <dbReference type="Proteomes" id="UP001151582"/>
    </source>
</evidence>
<evidence type="ECO:0000256" key="3">
    <source>
        <dbReference type="ARBA" id="ARBA00015797"/>
    </source>
</evidence>
<evidence type="ECO:0000313" key="8">
    <source>
        <dbReference type="EMBL" id="KAJ1976522.1"/>
    </source>
</evidence>
<dbReference type="EMBL" id="JANBQB010000423">
    <property type="protein sequence ID" value="KAJ1976522.1"/>
    <property type="molecule type" value="Genomic_DNA"/>
</dbReference>
<feature type="region of interest" description="Disordered" evidence="5">
    <location>
        <begin position="386"/>
        <end position="434"/>
    </location>
</feature>
<accession>A0A9W8EBK3</accession>
<proteinExistence type="inferred from homology"/>
<dbReference type="SMART" id="SM01199">
    <property type="entry name" value="FDF"/>
    <property type="match status" value="1"/>
</dbReference>
<evidence type="ECO:0000256" key="5">
    <source>
        <dbReference type="SAM" id="MobiDB-lite"/>
    </source>
</evidence>
<keyword evidence="9" id="KW-1185">Reference proteome</keyword>
<dbReference type="GO" id="GO:0031087">
    <property type="term" value="P:deadenylation-independent decapping of nuclear-transcribed mRNA"/>
    <property type="evidence" value="ECO:0007669"/>
    <property type="project" value="TreeGrafter"/>
</dbReference>
<organism evidence="8 9">
    <name type="scientific">Dimargaris verticillata</name>
    <dbReference type="NCBI Taxonomy" id="2761393"/>
    <lineage>
        <taxon>Eukaryota</taxon>
        <taxon>Fungi</taxon>
        <taxon>Fungi incertae sedis</taxon>
        <taxon>Zoopagomycota</taxon>
        <taxon>Kickxellomycotina</taxon>
        <taxon>Dimargaritomycetes</taxon>
        <taxon>Dimargaritales</taxon>
        <taxon>Dimargaritaceae</taxon>
        <taxon>Dimargaris</taxon>
    </lineage>
</organism>
<dbReference type="Gene3D" id="3.40.50.10260">
    <property type="entry name" value="YjeF N-terminal domain"/>
    <property type="match status" value="1"/>
</dbReference>
<dbReference type="PROSITE" id="PS51512">
    <property type="entry name" value="DFDF"/>
    <property type="match status" value="1"/>
</dbReference>
<feature type="compositionally biased region" description="Basic residues" evidence="5">
    <location>
        <begin position="247"/>
        <end position="257"/>
    </location>
</feature>
<dbReference type="SUPFAM" id="SSF64153">
    <property type="entry name" value="YjeF N-terminal domain-like"/>
    <property type="match status" value="1"/>
</dbReference>
<dbReference type="InterPro" id="IPR004443">
    <property type="entry name" value="YjeF_N_dom"/>
</dbReference>
<feature type="region of interest" description="Disordered" evidence="5">
    <location>
        <begin position="319"/>
        <end position="372"/>
    </location>
</feature>
<feature type="region of interest" description="Disordered" evidence="5">
    <location>
        <begin position="119"/>
        <end position="139"/>
    </location>
</feature>
<gene>
    <name evidence="8" type="primary">EDC3</name>
    <name evidence="8" type="ORF">H4R34_003949</name>
</gene>
<dbReference type="GO" id="GO:0033962">
    <property type="term" value="P:P-body assembly"/>
    <property type="evidence" value="ECO:0007669"/>
    <property type="project" value="TreeGrafter"/>
</dbReference>
<comment type="similarity">
    <text evidence="2">Belongs to the EDC3 family.</text>
</comment>
<keyword evidence="4" id="KW-0963">Cytoplasm</keyword>
<dbReference type="GO" id="GO:0003729">
    <property type="term" value="F:mRNA binding"/>
    <property type="evidence" value="ECO:0007669"/>
    <property type="project" value="TreeGrafter"/>
</dbReference>
<evidence type="ECO:0000256" key="2">
    <source>
        <dbReference type="ARBA" id="ARBA00006610"/>
    </source>
</evidence>
<dbReference type="PROSITE" id="PS51385">
    <property type="entry name" value="YJEF_N"/>
    <property type="match status" value="1"/>
</dbReference>
<feature type="compositionally biased region" description="Acidic residues" evidence="5">
    <location>
        <begin position="349"/>
        <end position="358"/>
    </location>
</feature>
<dbReference type="PANTHER" id="PTHR13612">
    <property type="entry name" value="ENHANCER OF MRNA-DECAPPING PROTEIN 3"/>
    <property type="match status" value="1"/>
</dbReference>
<comment type="caution">
    <text evidence="8">The sequence shown here is derived from an EMBL/GenBank/DDBJ whole genome shotgun (WGS) entry which is preliminary data.</text>
</comment>
<dbReference type="OrthoDB" id="10030313at2759"/>